<dbReference type="OrthoDB" id="1933313at2"/>
<dbReference type="Proteomes" id="UP000266301">
    <property type="component" value="Chromosome"/>
</dbReference>
<feature type="signal peptide" evidence="1">
    <location>
        <begin position="1"/>
        <end position="22"/>
    </location>
</feature>
<keyword evidence="1" id="KW-0732">Signal</keyword>
<accession>A0A386H204</accession>
<name>A0A386H204_9CLOT</name>
<protein>
    <submittedName>
        <fullName evidence="2">Uncharacterized protein</fullName>
    </submittedName>
</protein>
<organism evidence="2 3">
    <name type="scientific">Clostridium fermenticellae</name>
    <dbReference type="NCBI Taxonomy" id="2068654"/>
    <lineage>
        <taxon>Bacteria</taxon>
        <taxon>Bacillati</taxon>
        <taxon>Bacillota</taxon>
        <taxon>Clostridia</taxon>
        <taxon>Eubacteriales</taxon>
        <taxon>Clostridiaceae</taxon>
        <taxon>Clostridium</taxon>
    </lineage>
</organism>
<reference evidence="2 3" key="1">
    <citation type="journal article" date="2019" name="Int. J. Syst. Evol. Microbiol.">
        <title>Clostridium fermenticellae sp. nov., isolated from the mud in a fermentation cellar for the production of the Chinese liquor, baijiu.</title>
        <authorList>
            <person name="Xu P.X."/>
            <person name="Chai L.J."/>
            <person name="Qiu T."/>
            <person name="Zhang X.J."/>
            <person name="Lu Z.M."/>
            <person name="Xiao C."/>
            <person name="Wang S.T."/>
            <person name="Shen C.H."/>
            <person name="Shi J.S."/>
            <person name="Xu Z.H."/>
        </authorList>
    </citation>
    <scope>NUCLEOTIDE SEQUENCE [LARGE SCALE GENOMIC DNA]</scope>
    <source>
        <strain evidence="2 3">JN500901</strain>
    </source>
</reference>
<dbReference type="RefSeq" id="WP_119970560.1">
    <property type="nucleotide sequence ID" value="NZ_CP032416.1"/>
</dbReference>
<proteinExistence type="predicted"/>
<keyword evidence="3" id="KW-1185">Reference proteome</keyword>
<evidence type="ECO:0000313" key="2">
    <source>
        <dbReference type="EMBL" id="AYD39710.1"/>
    </source>
</evidence>
<dbReference type="KEGG" id="cfer:D4Z93_03900"/>
<evidence type="ECO:0000256" key="1">
    <source>
        <dbReference type="SAM" id="SignalP"/>
    </source>
</evidence>
<dbReference type="EMBL" id="CP032416">
    <property type="protein sequence ID" value="AYD39710.1"/>
    <property type="molecule type" value="Genomic_DNA"/>
</dbReference>
<dbReference type="AlphaFoldDB" id="A0A386H204"/>
<gene>
    <name evidence="2" type="ORF">D4Z93_03900</name>
</gene>
<evidence type="ECO:0000313" key="3">
    <source>
        <dbReference type="Proteomes" id="UP000266301"/>
    </source>
</evidence>
<sequence length="119" mass="12990">MKFKTLLFIGIISVITATPVFAMGSGHSYYINTYYSNDTMCNGDKGPEHSVKIRITHNTSAKQTYALSACGCNGYHVGTKIILRGESSEVHASNYVQTKSLSAPGNLPASELHRVDYKL</sequence>
<feature type="chain" id="PRO_5039282378" evidence="1">
    <location>
        <begin position="23"/>
        <end position="119"/>
    </location>
</feature>